<evidence type="ECO:0000256" key="1">
    <source>
        <dbReference type="ARBA" id="ARBA00004167"/>
    </source>
</evidence>
<comment type="caution">
    <text evidence="9">The sequence shown here is derived from an EMBL/GenBank/DDBJ whole genome shotgun (WGS) entry which is preliminary data.</text>
</comment>
<dbReference type="PANTHER" id="PTHR21461:SF69">
    <property type="entry name" value="GLYCOSYLTRANSFERASE FAMILY 92 PROTEIN"/>
    <property type="match status" value="1"/>
</dbReference>
<keyword evidence="5 8" id="KW-0812">Transmembrane</keyword>
<dbReference type="EC" id="2.4.1.-" evidence="8"/>
<evidence type="ECO:0000313" key="9">
    <source>
        <dbReference type="EMBL" id="CAF0822137.1"/>
    </source>
</evidence>
<evidence type="ECO:0000256" key="3">
    <source>
        <dbReference type="ARBA" id="ARBA00022676"/>
    </source>
</evidence>
<comment type="subcellular location">
    <subcellularLocation>
        <location evidence="1">Membrane</location>
        <topology evidence="1">Single-pass membrane protein</topology>
    </subcellularLocation>
</comment>
<dbReference type="EMBL" id="CAJNOK010001634">
    <property type="protein sequence ID" value="CAF0822137.1"/>
    <property type="molecule type" value="Genomic_DNA"/>
</dbReference>
<dbReference type="EMBL" id="CAJOBA010001634">
    <property type="protein sequence ID" value="CAF3606454.1"/>
    <property type="molecule type" value="Genomic_DNA"/>
</dbReference>
<dbReference type="GO" id="GO:0016757">
    <property type="term" value="F:glycosyltransferase activity"/>
    <property type="evidence" value="ECO:0007669"/>
    <property type="project" value="UniProtKB-UniRule"/>
</dbReference>
<evidence type="ECO:0000256" key="5">
    <source>
        <dbReference type="ARBA" id="ARBA00022692"/>
    </source>
</evidence>
<dbReference type="Pfam" id="PF01697">
    <property type="entry name" value="Glyco_transf_92"/>
    <property type="match status" value="1"/>
</dbReference>
<keyword evidence="4 8" id="KW-0808">Transferase</keyword>
<dbReference type="AlphaFoldDB" id="A0A8S2D727"/>
<comment type="similarity">
    <text evidence="2 8">Belongs to the glycosyltransferase 92 family.</text>
</comment>
<evidence type="ECO:0000313" key="11">
    <source>
        <dbReference type="Proteomes" id="UP000677228"/>
    </source>
</evidence>
<evidence type="ECO:0000256" key="8">
    <source>
        <dbReference type="RuleBase" id="RU366017"/>
    </source>
</evidence>
<reference evidence="9" key="1">
    <citation type="submission" date="2021-02" db="EMBL/GenBank/DDBJ databases">
        <authorList>
            <person name="Nowell W R."/>
        </authorList>
    </citation>
    <scope>NUCLEOTIDE SEQUENCE</scope>
</reference>
<gene>
    <name evidence="9" type="ORF">OVA965_LOCUS5702</name>
    <name evidence="10" type="ORF">TMI583_LOCUS5699</name>
</gene>
<dbReference type="PANTHER" id="PTHR21461">
    <property type="entry name" value="GLYCOSYLTRANSFERASE FAMILY 92 PROTEIN"/>
    <property type="match status" value="1"/>
</dbReference>
<evidence type="ECO:0000256" key="4">
    <source>
        <dbReference type="ARBA" id="ARBA00022679"/>
    </source>
</evidence>
<feature type="transmembrane region" description="Helical" evidence="8">
    <location>
        <begin position="12"/>
        <end position="30"/>
    </location>
</feature>
<dbReference type="InterPro" id="IPR008166">
    <property type="entry name" value="Glyco_transf_92"/>
</dbReference>
<evidence type="ECO:0000256" key="7">
    <source>
        <dbReference type="ARBA" id="ARBA00023136"/>
    </source>
</evidence>
<keyword evidence="6 8" id="KW-1133">Transmembrane helix</keyword>
<dbReference type="GO" id="GO:0005737">
    <property type="term" value="C:cytoplasm"/>
    <property type="evidence" value="ECO:0007669"/>
    <property type="project" value="TreeGrafter"/>
</dbReference>
<sequence length="439" mass="52021">MYLLSTFARTYPKLTILLILYLVCIAYFLSQQNNTDEEKKEFFEKQNKEILPSYKRPSLPIQSYSFYEPPSRTFQVPPFTVPYVLTHVWIPRELKIIVFVQGIDVVTNIGYCVVGHQTLKRILQQNYVYECLFQSHRQARSLDSQLVTLKSHEKILLPTLTKFRYSLPKPKPLTPKHFLCAVTQIVNKSLDLEDWLIYHKKLGIEYFFLYDNDSKDNTTDILKLPTFNEYVQMFYWPWIKSQKHAFVHAKLLTDSLCEWTLFFDVDEYIYVRQCSALNCLSKLLTNLTQNVGQICFKSKVFGSSGHIRRPVNGTVVDNYIHRSDARHIYEKHGKCAVKTHYAKLHSTIHEFIMDKRYHTTVLQPTVALLNHYKLKSWEDFMQKYFRRNNMPDWAIPANFSVNNPPLDWKFGHPKAYEFNLTTKDTAFRDFRKKFDKILL</sequence>
<name>A0A8S2D727_9BILA</name>
<evidence type="ECO:0000313" key="10">
    <source>
        <dbReference type="EMBL" id="CAF3606454.1"/>
    </source>
</evidence>
<protein>
    <recommendedName>
        <fullName evidence="8">Glycosyltransferase family 92 protein</fullName>
        <ecNumber evidence="8">2.4.1.-</ecNumber>
    </recommendedName>
</protein>
<dbReference type="Proteomes" id="UP000677228">
    <property type="component" value="Unassembled WGS sequence"/>
</dbReference>
<dbReference type="GO" id="GO:0016020">
    <property type="term" value="C:membrane"/>
    <property type="evidence" value="ECO:0007669"/>
    <property type="project" value="UniProtKB-SubCell"/>
</dbReference>
<evidence type="ECO:0000256" key="2">
    <source>
        <dbReference type="ARBA" id="ARBA00007647"/>
    </source>
</evidence>
<keyword evidence="7 8" id="KW-0472">Membrane</keyword>
<proteinExistence type="inferred from homology"/>
<dbReference type="Proteomes" id="UP000682733">
    <property type="component" value="Unassembled WGS sequence"/>
</dbReference>
<accession>A0A8S2D727</accession>
<organism evidence="9 11">
    <name type="scientific">Didymodactylos carnosus</name>
    <dbReference type="NCBI Taxonomy" id="1234261"/>
    <lineage>
        <taxon>Eukaryota</taxon>
        <taxon>Metazoa</taxon>
        <taxon>Spiralia</taxon>
        <taxon>Gnathifera</taxon>
        <taxon>Rotifera</taxon>
        <taxon>Eurotatoria</taxon>
        <taxon>Bdelloidea</taxon>
        <taxon>Philodinida</taxon>
        <taxon>Philodinidae</taxon>
        <taxon>Didymodactylos</taxon>
    </lineage>
</organism>
<evidence type="ECO:0000256" key="6">
    <source>
        <dbReference type="ARBA" id="ARBA00022989"/>
    </source>
</evidence>
<keyword evidence="3 8" id="KW-0328">Glycosyltransferase</keyword>